<organism evidence="1">
    <name type="scientific">marine sediment metagenome</name>
    <dbReference type="NCBI Taxonomy" id="412755"/>
    <lineage>
        <taxon>unclassified sequences</taxon>
        <taxon>metagenomes</taxon>
        <taxon>ecological metagenomes</taxon>
    </lineage>
</organism>
<protein>
    <submittedName>
        <fullName evidence="1">Uncharacterized protein</fullName>
    </submittedName>
</protein>
<dbReference type="InterPro" id="IPR011990">
    <property type="entry name" value="TPR-like_helical_dom_sf"/>
</dbReference>
<dbReference type="PROSITE" id="PS50005">
    <property type="entry name" value="TPR"/>
    <property type="match status" value="1"/>
</dbReference>
<dbReference type="Gene3D" id="1.25.40.10">
    <property type="entry name" value="Tetratricopeptide repeat domain"/>
    <property type="match status" value="1"/>
</dbReference>
<reference evidence="1" key="1">
    <citation type="journal article" date="2015" name="Nature">
        <title>Complex archaea that bridge the gap between prokaryotes and eukaryotes.</title>
        <authorList>
            <person name="Spang A."/>
            <person name="Saw J.H."/>
            <person name="Jorgensen S.L."/>
            <person name="Zaremba-Niedzwiedzka K."/>
            <person name="Martijn J."/>
            <person name="Lind A.E."/>
            <person name="van Eijk R."/>
            <person name="Schleper C."/>
            <person name="Guy L."/>
            <person name="Ettema T.J."/>
        </authorList>
    </citation>
    <scope>NUCLEOTIDE SEQUENCE</scope>
</reference>
<evidence type="ECO:0000313" key="1">
    <source>
        <dbReference type="EMBL" id="KKN40151.1"/>
    </source>
</evidence>
<dbReference type="AlphaFoldDB" id="A0A0F9SSZ1"/>
<comment type="caution">
    <text evidence="1">The sequence shown here is derived from an EMBL/GenBank/DDBJ whole genome shotgun (WGS) entry which is preliminary data.</text>
</comment>
<dbReference type="EMBL" id="LAZR01001721">
    <property type="protein sequence ID" value="KKN40151.1"/>
    <property type="molecule type" value="Genomic_DNA"/>
</dbReference>
<name>A0A0F9SSZ1_9ZZZZ</name>
<gene>
    <name evidence="1" type="ORF">LCGC14_0736150</name>
</gene>
<dbReference type="InterPro" id="IPR019734">
    <property type="entry name" value="TPR_rpt"/>
</dbReference>
<proteinExistence type="predicted"/>
<sequence>MLYSNFSLCELKMGKDTTKKLEKAEQLYKAMQYKRAAKLFKSLGNDFLNLNNFEFAKDCFFKAAKCLINEKKYFLVVDSLRNAGNASLFKNDFLEAQEFFKDALEYVPSLRNSTDRNHYFILFSCLSYFCSFVEGKREEGINLIKKVKVYVDDTYFKENPLIRLIKDITIAIKDKKESYLTKIEKEFNQNKLREGESLLAKQVLVIVKTLISLKAKINFDKNEYKTNEIITLKLEIDSKALLDISQNSFYKYIPKELKIFKIGIKFSDNFTSHKRPDLPIVIKPGQTHLFEYLIKPHFQMEKNFIGPIILTSELNGNLKFFYKINEILKLRLISPLPTLDISINNLRPPLIGKTFPLEILVENNSEGEALDLNMEVKFPDKIKVIRGTLKKQIYSLKSNENMKWEINLKPLEAGDYIIKIETKFNDPDQNLIEDTKEFPFSIKL</sequence>
<accession>A0A0F9SSZ1</accession>
<dbReference type="SUPFAM" id="SSF48452">
    <property type="entry name" value="TPR-like"/>
    <property type="match status" value="1"/>
</dbReference>
<dbReference type="SMART" id="SM00028">
    <property type="entry name" value="TPR"/>
    <property type="match status" value="2"/>
</dbReference>